<comment type="caution">
    <text evidence="2">The sequence shown here is derived from an EMBL/GenBank/DDBJ whole genome shotgun (WGS) entry which is preliminary data.</text>
</comment>
<proteinExistence type="predicted"/>
<keyword evidence="2" id="KW-0808">Transferase</keyword>
<protein>
    <submittedName>
        <fullName evidence="2">Glycosyltransferase family 1 protein</fullName>
    </submittedName>
</protein>
<accession>A0A399SQQ2</accession>
<sequence length="72" mass="8049">QLVPPSDPTALADALQSIAADWDAYRARAARDRFRAEHRHGPKLYRQRIARSVGAMLTPTRRVGSPRPASDR</sequence>
<evidence type="ECO:0000256" key="1">
    <source>
        <dbReference type="SAM" id="MobiDB-lite"/>
    </source>
</evidence>
<dbReference type="AlphaFoldDB" id="A0A399SQQ2"/>
<dbReference type="EMBL" id="QWEA01000024">
    <property type="protein sequence ID" value="RIJ44732.1"/>
    <property type="molecule type" value="Genomic_DNA"/>
</dbReference>
<organism evidence="2 3">
    <name type="scientific">Clavibacter michiganensis subsp. insidiosus</name>
    <dbReference type="NCBI Taxonomy" id="33014"/>
    <lineage>
        <taxon>Bacteria</taxon>
        <taxon>Bacillati</taxon>
        <taxon>Actinomycetota</taxon>
        <taxon>Actinomycetes</taxon>
        <taxon>Micrococcales</taxon>
        <taxon>Microbacteriaceae</taxon>
        <taxon>Clavibacter</taxon>
    </lineage>
</organism>
<dbReference type="Proteomes" id="UP000266634">
    <property type="component" value="Unassembled WGS sequence"/>
</dbReference>
<feature type="compositionally biased region" description="Basic residues" evidence="1">
    <location>
        <begin position="38"/>
        <end position="49"/>
    </location>
</feature>
<evidence type="ECO:0000313" key="3">
    <source>
        <dbReference type="Proteomes" id="UP000266634"/>
    </source>
</evidence>
<gene>
    <name evidence="2" type="ORF">DZF93_01710</name>
</gene>
<name>A0A399SQQ2_9MICO</name>
<evidence type="ECO:0000313" key="2">
    <source>
        <dbReference type="EMBL" id="RIJ44732.1"/>
    </source>
</evidence>
<feature type="region of interest" description="Disordered" evidence="1">
    <location>
        <begin position="38"/>
        <end position="72"/>
    </location>
</feature>
<feature type="non-terminal residue" evidence="2">
    <location>
        <position position="1"/>
    </location>
</feature>
<dbReference type="GO" id="GO:0016740">
    <property type="term" value="F:transferase activity"/>
    <property type="evidence" value="ECO:0007669"/>
    <property type="project" value="UniProtKB-KW"/>
</dbReference>
<reference evidence="2 3" key="1">
    <citation type="submission" date="2018-08" db="EMBL/GenBank/DDBJ databases">
        <title>Genome Sequence of Clavibacter michiganensis Subspecies type strains, and the Atypical Peach-Colored Strains Isolated from Tomato.</title>
        <authorList>
            <person name="Osdaghi E."/>
            <person name="Portier P."/>
            <person name="Briand M."/>
            <person name="Jacques M.-A."/>
        </authorList>
    </citation>
    <scope>NUCLEOTIDE SEQUENCE [LARGE SCALE GENOMIC DNA]</scope>
    <source>
        <strain evidence="2 3">CFBP 6488</strain>
    </source>
</reference>